<sequence length="131" mass="14645">MSSLFEKCPACNAKTSGHLFCSSPCRSSYLSPSHIQIPVNTPDGGRRNSSAFPFEIKRPQAPLRMKTYHTIYSNPGAQHINPKSPAQTGMLSPNELKQYEDYFDQDRALKRRSVSSTNTHDYPVTVLPADE</sequence>
<comment type="caution">
    <text evidence="2">The sequence shown here is derived from an EMBL/GenBank/DDBJ whole genome shotgun (WGS) entry which is preliminary data.</text>
</comment>
<gene>
    <name evidence="2" type="ORF">PENANT_c047G06123</name>
</gene>
<accession>A0A1V6PRI4</accession>
<keyword evidence="3" id="KW-1185">Reference proteome</keyword>
<evidence type="ECO:0000313" key="3">
    <source>
        <dbReference type="Proteomes" id="UP000191672"/>
    </source>
</evidence>
<dbReference type="OrthoDB" id="10362963at2759"/>
<dbReference type="Proteomes" id="UP000191672">
    <property type="component" value="Unassembled WGS sequence"/>
</dbReference>
<dbReference type="AlphaFoldDB" id="A0A1V6PRI4"/>
<evidence type="ECO:0000256" key="1">
    <source>
        <dbReference type="SAM" id="MobiDB-lite"/>
    </source>
</evidence>
<evidence type="ECO:0000313" key="2">
    <source>
        <dbReference type="EMBL" id="OQD79615.1"/>
    </source>
</evidence>
<reference evidence="3" key="1">
    <citation type="journal article" date="2017" name="Nat. Microbiol.">
        <title>Global analysis of biosynthetic gene clusters reveals vast potential of secondary metabolite production in Penicillium species.</title>
        <authorList>
            <person name="Nielsen J.C."/>
            <person name="Grijseels S."/>
            <person name="Prigent S."/>
            <person name="Ji B."/>
            <person name="Dainat J."/>
            <person name="Nielsen K.F."/>
            <person name="Frisvad J.C."/>
            <person name="Workman M."/>
            <person name="Nielsen J."/>
        </authorList>
    </citation>
    <scope>NUCLEOTIDE SEQUENCE [LARGE SCALE GENOMIC DNA]</scope>
    <source>
        <strain evidence="3">IBT 31811</strain>
    </source>
</reference>
<organism evidence="2 3">
    <name type="scientific">Penicillium antarcticum</name>
    <dbReference type="NCBI Taxonomy" id="416450"/>
    <lineage>
        <taxon>Eukaryota</taxon>
        <taxon>Fungi</taxon>
        <taxon>Dikarya</taxon>
        <taxon>Ascomycota</taxon>
        <taxon>Pezizomycotina</taxon>
        <taxon>Eurotiomycetes</taxon>
        <taxon>Eurotiomycetidae</taxon>
        <taxon>Eurotiales</taxon>
        <taxon>Aspergillaceae</taxon>
        <taxon>Penicillium</taxon>
    </lineage>
</organism>
<proteinExistence type="predicted"/>
<dbReference type="EMBL" id="MDYN01000047">
    <property type="protein sequence ID" value="OQD79615.1"/>
    <property type="molecule type" value="Genomic_DNA"/>
</dbReference>
<protein>
    <submittedName>
        <fullName evidence="2">Uncharacterized protein</fullName>
    </submittedName>
</protein>
<name>A0A1V6PRI4_9EURO</name>
<feature type="region of interest" description="Disordered" evidence="1">
    <location>
        <begin position="73"/>
        <end position="93"/>
    </location>
</feature>